<sequence>MFCGKRREEGSQTKDFNCFSASFSAFLLLFLSSFSIFFFSPLPFPDMDSTPYAQTANFVELLNSQQDCVFRLVEGSVEPTSESVNAHVDVDEDGTNRPPGVKAAKARGKKKPMVEGKEVSDFQTMWELKKEDLVRKERVVKLRLLEKLLGKKEPLSDADEGSLESLVALESQDIVTDCPVSPLVVSRSVVVSCTLVLQCHGVYLFTCLCFTCSHVSCNLVSRTLL</sequence>
<keyword evidence="2" id="KW-0472">Membrane</keyword>
<reference evidence="3 4" key="1">
    <citation type="journal article" date="2020" name="BMC Genomics">
        <title>Intraspecific diversification of the crop wild relative Brassica cretica Lam. using demographic model selection.</title>
        <authorList>
            <person name="Kioukis A."/>
            <person name="Michalopoulou V.A."/>
            <person name="Briers L."/>
            <person name="Pirintsos S."/>
            <person name="Studholme D.J."/>
            <person name="Pavlidis P."/>
            <person name="Sarris P.F."/>
        </authorList>
    </citation>
    <scope>NUCLEOTIDE SEQUENCE [LARGE SCALE GENOMIC DNA]</scope>
    <source>
        <strain evidence="4">cv. PFS-1207/04</strain>
    </source>
</reference>
<accession>A0ABQ7DAK6</accession>
<gene>
    <name evidence="3" type="ORF">DY000_02011715</name>
</gene>
<protein>
    <submittedName>
        <fullName evidence="3">Uncharacterized protein</fullName>
    </submittedName>
</protein>
<evidence type="ECO:0000313" key="3">
    <source>
        <dbReference type="EMBL" id="KAF3568735.1"/>
    </source>
</evidence>
<keyword evidence="4" id="KW-1185">Reference proteome</keyword>
<comment type="caution">
    <text evidence="3">The sequence shown here is derived from an EMBL/GenBank/DDBJ whole genome shotgun (WGS) entry which is preliminary data.</text>
</comment>
<name>A0ABQ7DAK6_BRACR</name>
<proteinExistence type="predicted"/>
<organism evidence="3 4">
    <name type="scientific">Brassica cretica</name>
    <name type="common">Mustard</name>
    <dbReference type="NCBI Taxonomy" id="69181"/>
    <lineage>
        <taxon>Eukaryota</taxon>
        <taxon>Viridiplantae</taxon>
        <taxon>Streptophyta</taxon>
        <taxon>Embryophyta</taxon>
        <taxon>Tracheophyta</taxon>
        <taxon>Spermatophyta</taxon>
        <taxon>Magnoliopsida</taxon>
        <taxon>eudicotyledons</taxon>
        <taxon>Gunneridae</taxon>
        <taxon>Pentapetalae</taxon>
        <taxon>rosids</taxon>
        <taxon>malvids</taxon>
        <taxon>Brassicales</taxon>
        <taxon>Brassicaceae</taxon>
        <taxon>Brassiceae</taxon>
        <taxon>Brassica</taxon>
    </lineage>
</organism>
<evidence type="ECO:0000256" key="2">
    <source>
        <dbReference type="SAM" id="Phobius"/>
    </source>
</evidence>
<feature type="region of interest" description="Disordered" evidence="1">
    <location>
        <begin position="89"/>
        <end position="109"/>
    </location>
</feature>
<feature type="transmembrane region" description="Helical" evidence="2">
    <location>
        <begin position="21"/>
        <end position="42"/>
    </location>
</feature>
<dbReference type="EMBL" id="QGKV02000759">
    <property type="protein sequence ID" value="KAF3568735.1"/>
    <property type="molecule type" value="Genomic_DNA"/>
</dbReference>
<evidence type="ECO:0000256" key="1">
    <source>
        <dbReference type="SAM" id="MobiDB-lite"/>
    </source>
</evidence>
<dbReference type="Proteomes" id="UP000266723">
    <property type="component" value="Unassembled WGS sequence"/>
</dbReference>
<keyword evidence="2" id="KW-1133">Transmembrane helix</keyword>
<evidence type="ECO:0000313" key="4">
    <source>
        <dbReference type="Proteomes" id="UP000266723"/>
    </source>
</evidence>
<keyword evidence="2" id="KW-0812">Transmembrane</keyword>